<feature type="domain" description="Sugar-binding" evidence="5">
    <location>
        <begin position="66"/>
        <end position="314"/>
    </location>
</feature>
<dbReference type="Proteomes" id="UP000295726">
    <property type="component" value="Unassembled WGS sequence"/>
</dbReference>
<organism evidence="6 7">
    <name type="scientific">Muricomes intestini</name>
    <dbReference type="NCBI Taxonomy" id="1796634"/>
    <lineage>
        <taxon>Bacteria</taxon>
        <taxon>Bacillati</taxon>
        <taxon>Bacillota</taxon>
        <taxon>Clostridia</taxon>
        <taxon>Lachnospirales</taxon>
        <taxon>Lachnospiraceae</taxon>
        <taxon>Muricomes</taxon>
    </lineage>
</organism>
<dbReference type="OrthoDB" id="58802at2"/>
<dbReference type="PANTHER" id="PTHR34294">
    <property type="entry name" value="TRANSCRIPTIONAL REGULATOR-RELATED"/>
    <property type="match status" value="1"/>
</dbReference>
<dbReference type="GO" id="GO:0030246">
    <property type="term" value="F:carbohydrate binding"/>
    <property type="evidence" value="ECO:0007669"/>
    <property type="project" value="InterPro"/>
</dbReference>
<dbReference type="SUPFAM" id="SSF100950">
    <property type="entry name" value="NagB/RpiA/CoA transferase-like"/>
    <property type="match status" value="1"/>
</dbReference>
<evidence type="ECO:0000256" key="3">
    <source>
        <dbReference type="ARBA" id="ARBA00023125"/>
    </source>
</evidence>
<gene>
    <name evidence="6" type="ORF">EDD59_102139</name>
</gene>
<evidence type="ECO:0000313" key="7">
    <source>
        <dbReference type="Proteomes" id="UP000295726"/>
    </source>
</evidence>
<dbReference type="Gene3D" id="1.10.10.10">
    <property type="entry name" value="Winged helix-like DNA-binding domain superfamily/Winged helix DNA-binding domain"/>
    <property type="match status" value="1"/>
</dbReference>
<dbReference type="InterPro" id="IPR013324">
    <property type="entry name" value="RNA_pol_sigma_r3/r4-like"/>
</dbReference>
<evidence type="ECO:0000256" key="2">
    <source>
        <dbReference type="ARBA" id="ARBA00023015"/>
    </source>
</evidence>
<dbReference type="GO" id="GO:0006352">
    <property type="term" value="P:DNA-templated transcription initiation"/>
    <property type="evidence" value="ECO:0007669"/>
    <property type="project" value="InterPro"/>
</dbReference>
<dbReference type="Gene3D" id="3.40.50.1360">
    <property type="match status" value="1"/>
</dbReference>
<accession>A0A4V2USP8</accession>
<dbReference type="SUPFAM" id="SSF88659">
    <property type="entry name" value="Sigma3 and sigma4 domains of RNA polymerase sigma factors"/>
    <property type="match status" value="1"/>
</dbReference>
<name>A0A4V2USP8_9FIRM</name>
<reference evidence="6 7" key="1">
    <citation type="submission" date="2019-03" db="EMBL/GenBank/DDBJ databases">
        <title>Genomic Encyclopedia of Type Strains, Phase IV (KMG-IV): sequencing the most valuable type-strain genomes for metagenomic binning, comparative biology and taxonomic classification.</title>
        <authorList>
            <person name="Goeker M."/>
        </authorList>
    </citation>
    <scope>NUCLEOTIDE SEQUENCE [LARGE SCALE GENOMIC DNA]</scope>
    <source>
        <strain evidence="6 7">DSM 29489</strain>
    </source>
</reference>
<keyword evidence="7" id="KW-1185">Reference proteome</keyword>
<proteinExistence type="inferred from homology"/>
<dbReference type="RefSeq" id="WP_132378463.1">
    <property type="nucleotide sequence ID" value="NZ_DAIQXH010000059.1"/>
</dbReference>
<evidence type="ECO:0000256" key="1">
    <source>
        <dbReference type="ARBA" id="ARBA00010466"/>
    </source>
</evidence>
<dbReference type="AlphaFoldDB" id="A0A4V2USP8"/>
<comment type="caution">
    <text evidence="6">The sequence shown here is derived from an EMBL/GenBank/DDBJ whole genome shotgun (WGS) entry which is preliminary data.</text>
</comment>
<evidence type="ECO:0000259" key="5">
    <source>
        <dbReference type="Pfam" id="PF04198"/>
    </source>
</evidence>
<dbReference type="InterPro" id="IPR037171">
    <property type="entry name" value="NagB/RpiA_transferase-like"/>
</dbReference>
<dbReference type="GO" id="GO:0003677">
    <property type="term" value="F:DNA binding"/>
    <property type="evidence" value="ECO:0007669"/>
    <property type="project" value="UniProtKB-KW"/>
</dbReference>
<dbReference type="InterPro" id="IPR051054">
    <property type="entry name" value="SorC_transcr_regulators"/>
</dbReference>
<dbReference type="EMBL" id="SLZZ01000002">
    <property type="protein sequence ID" value="TCS82272.1"/>
    <property type="molecule type" value="Genomic_DNA"/>
</dbReference>
<dbReference type="InterPro" id="IPR036388">
    <property type="entry name" value="WH-like_DNA-bd_sf"/>
</dbReference>
<sequence>MNNTNMSVELLNEYRRVAYYYYKEGLTQEVIAKRMKMSRQRVNRIVSACIELGIVKISIEGLDKCNLELETKLEQKYNLREVRVVDNISDEKMTQELGIAAGNYLKSIIRPNDIIGVTRGRTTAAMVDYWIPAASYPKDITVTQLIGSGKEEDSNMGADRIVYRLAEKMEAKESILYAPVILHSESLRESFINDPYYTNAYEIVKSSTIAVVGIGTAHSQWKHMVPLYDLKDEDQARWAAEVAGEVCTHFFDKEGNEVVPPFANRIIAITLEDYRKIPVRIGVAGGMDKVEAIRATLKGGYINVLITDLQIAELLK</sequence>
<evidence type="ECO:0000313" key="6">
    <source>
        <dbReference type="EMBL" id="TCS82272.1"/>
    </source>
</evidence>
<keyword evidence="3 6" id="KW-0238">DNA-binding</keyword>
<protein>
    <submittedName>
        <fullName evidence="6">DNA-binding transcriptional regulator LsrR (DeoR family)</fullName>
    </submittedName>
</protein>
<dbReference type="GO" id="GO:0003700">
    <property type="term" value="F:DNA-binding transcription factor activity"/>
    <property type="evidence" value="ECO:0007669"/>
    <property type="project" value="InterPro"/>
</dbReference>
<dbReference type="InterPro" id="IPR007324">
    <property type="entry name" value="Sugar-bd_dom_put"/>
</dbReference>
<dbReference type="PANTHER" id="PTHR34294:SF1">
    <property type="entry name" value="TRANSCRIPTIONAL REGULATOR LSRR"/>
    <property type="match status" value="1"/>
</dbReference>
<keyword evidence="4" id="KW-0804">Transcription</keyword>
<comment type="similarity">
    <text evidence="1">Belongs to the SorC transcriptional regulatory family.</text>
</comment>
<keyword evidence="2" id="KW-0805">Transcription regulation</keyword>
<evidence type="ECO:0000256" key="4">
    <source>
        <dbReference type="ARBA" id="ARBA00023163"/>
    </source>
</evidence>
<dbReference type="Pfam" id="PF04198">
    <property type="entry name" value="Sugar-bind"/>
    <property type="match status" value="1"/>
</dbReference>